<dbReference type="InterPro" id="IPR000699">
    <property type="entry name" value="RIH_dom"/>
</dbReference>
<feature type="domain" description="RIH" evidence="1">
    <location>
        <begin position="1"/>
        <end position="121"/>
    </location>
</feature>
<feature type="domain" description="Ryanodine receptor Ryr" evidence="2">
    <location>
        <begin position="443"/>
        <end position="498"/>
    </location>
</feature>
<accession>A0A915J9D7</accession>
<dbReference type="Gene3D" id="1.10.490.160">
    <property type="match status" value="1"/>
</dbReference>
<feature type="domain" description="Ryanodine receptor Ryr" evidence="2">
    <location>
        <begin position="526"/>
        <end position="574"/>
    </location>
</feature>
<dbReference type="GO" id="GO:0030018">
    <property type="term" value="C:Z disc"/>
    <property type="evidence" value="ECO:0007669"/>
    <property type="project" value="TreeGrafter"/>
</dbReference>
<evidence type="ECO:0000313" key="4">
    <source>
        <dbReference type="WBParaSite" id="nRc.2.0.1.t22772-RA"/>
    </source>
</evidence>
<dbReference type="GO" id="GO:0033017">
    <property type="term" value="C:sarcoplasmic reticulum membrane"/>
    <property type="evidence" value="ECO:0007669"/>
    <property type="project" value="TreeGrafter"/>
</dbReference>
<sequence>MFEHLPFLLDNATMLLARPSLRGSVPLDVAYYSFMDNNELALALKQDELEKVAFYLSRCGLQANSEMVAKGYPDVGWDPVEGERYIDFLRFCVWVNGESVEENANLVIRLLIRRPECLGPALKGEGQGLFRAFKEAITMSEEINSMQTGLDRHGGVYLGEDGLRYPRKDDEGDDYIDMGASILDFYSSLVNLLGKCAPDAATICAGKGESMRARAILRSLISSEDLEAILALKFNIPNFLVRTERDDKPRGLLPSHKQSVLIFLERVYGVDTQEMIFRLLEKSFLPDLRMVTMLDHPNAAESDIALALNRYLCNAVLPLLTQQSQFFADAEQYEALLNATLHTVYRMSKLKSLTNNQRSSVSDFLVSLTRELNPLSMLKLLQKVVVDIPSLNEYASVPLRLMTLHYERCGKYYGGGNALGVANEEEKRLTMILFSAIFDSLGNRISKGWTNAEIYSRISLTHPRLKPFSNLREYEKNFYCDRCSECLKAILAWNYNIDLVDAEAAHRNTAAQSNFQQSSSNSLQSYNPRPVDLSVLTLNRDMSSLAEKVAQNSHAIWGRKTLDDLATKGTNEYDLNYLNSYFVIGDGSRIMNMEIDRSTIENRFAYALLEKMLLYLDNAGLKLKTTRPSASLTRRNSFKQSSKDVKFFSKNHFKKVTIVVLFSLFCRLAFLIRRQLRAFGCDFKPTVQCLQVLFRAVDARTLVKINSDIMRTSILMFFNQAAEDLIAAVKEIKQQGSYSNIRGSNLKSWISFTYANQVLVPVLIVVFDHLARNNLGQDVLVEDIQIACYKVLDSLYTLTVLGANSLGARNSIREEFERHRPAIGQCISAFASVFPVAFLEPEFNMTNKYSILAKFSDQSVQAQGTPSRITHSSENRSQ</sequence>
<proteinExistence type="predicted"/>
<dbReference type="PANTHER" id="PTHR46399">
    <property type="entry name" value="B30.2/SPRY DOMAIN-CONTAINING PROTEIN"/>
    <property type="match status" value="1"/>
</dbReference>
<keyword evidence="3" id="KW-1185">Reference proteome</keyword>
<dbReference type="GO" id="GO:0034704">
    <property type="term" value="C:calcium channel complex"/>
    <property type="evidence" value="ECO:0007669"/>
    <property type="project" value="TreeGrafter"/>
</dbReference>
<dbReference type="GO" id="GO:0005219">
    <property type="term" value="F:ryanodine-sensitive calcium-release channel activity"/>
    <property type="evidence" value="ECO:0007669"/>
    <property type="project" value="TreeGrafter"/>
</dbReference>
<reference evidence="4" key="1">
    <citation type="submission" date="2022-11" db="UniProtKB">
        <authorList>
            <consortium name="WormBaseParasite"/>
        </authorList>
    </citation>
    <scope>IDENTIFICATION</scope>
</reference>
<evidence type="ECO:0000259" key="2">
    <source>
        <dbReference type="Pfam" id="PF02026"/>
    </source>
</evidence>
<dbReference type="Pfam" id="PF01365">
    <property type="entry name" value="RYDR_ITPR"/>
    <property type="match status" value="1"/>
</dbReference>
<dbReference type="GO" id="GO:0042383">
    <property type="term" value="C:sarcolemma"/>
    <property type="evidence" value="ECO:0007669"/>
    <property type="project" value="TreeGrafter"/>
</dbReference>
<protein>
    <submittedName>
        <fullName evidence="4">Uncharacterized protein</fullName>
    </submittedName>
</protein>
<dbReference type="Proteomes" id="UP000887565">
    <property type="component" value="Unplaced"/>
</dbReference>
<dbReference type="PANTHER" id="PTHR46399:SF8">
    <property type="entry name" value="B30.2_SPRY DOMAIN-CONTAINING PROTEIN"/>
    <property type="match status" value="1"/>
</dbReference>
<dbReference type="GO" id="GO:0014808">
    <property type="term" value="P:release of sequestered calcium ion into cytosol by sarcoplasmic reticulum"/>
    <property type="evidence" value="ECO:0007669"/>
    <property type="project" value="TreeGrafter"/>
</dbReference>
<dbReference type="WBParaSite" id="nRc.2.0.1.t22772-RA">
    <property type="protein sequence ID" value="nRc.2.0.1.t22772-RA"/>
    <property type="gene ID" value="nRc.2.0.1.g22772"/>
</dbReference>
<organism evidence="3 4">
    <name type="scientific">Romanomermis culicivorax</name>
    <name type="common">Nematode worm</name>
    <dbReference type="NCBI Taxonomy" id="13658"/>
    <lineage>
        <taxon>Eukaryota</taxon>
        <taxon>Metazoa</taxon>
        <taxon>Ecdysozoa</taxon>
        <taxon>Nematoda</taxon>
        <taxon>Enoplea</taxon>
        <taxon>Dorylaimia</taxon>
        <taxon>Mermithida</taxon>
        <taxon>Mermithoidea</taxon>
        <taxon>Mermithidae</taxon>
        <taxon>Romanomermis</taxon>
    </lineage>
</organism>
<dbReference type="InterPro" id="IPR003032">
    <property type="entry name" value="Ryanodine_rcpt"/>
</dbReference>
<dbReference type="GO" id="GO:0005790">
    <property type="term" value="C:smooth endoplasmic reticulum"/>
    <property type="evidence" value="ECO:0007669"/>
    <property type="project" value="TreeGrafter"/>
</dbReference>
<evidence type="ECO:0000313" key="3">
    <source>
        <dbReference type="Proteomes" id="UP000887565"/>
    </source>
</evidence>
<dbReference type="Pfam" id="PF02026">
    <property type="entry name" value="RyR"/>
    <property type="match status" value="2"/>
</dbReference>
<evidence type="ECO:0000259" key="1">
    <source>
        <dbReference type="Pfam" id="PF01365"/>
    </source>
</evidence>
<dbReference type="InterPro" id="IPR015925">
    <property type="entry name" value="Ryanodine_IP3_receptor"/>
</dbReference>
<dbReference type="Gene3D" id="6.20.350.10">
    <property type="match status" value="1"/>
</dbReference>
<dbReference type="GO" id="GO:0006941">
    <property type="term" value="P:striated muscle contraction"/>
    <property type="evidence" value="ECO:0007669"/>
    <property type="project" value="TreeGrafter"/>
</dbReference>
<name>A0A915J9D7_ROMCU</name>
<dbReference type="AlphaFoldDB" id="A0A915J9D7"/>